<protein>
    <submittedName>
        <fullName evidence="1">Uncharacterized protein</fullName>
    </submittedName>
</protein>
<accession>X1VQX9</accession>
<proteinExistence type="predicted"/>
<evidence type="ECO:0000313" key="1">
    <source>
        <dbReference type="EMBL" id="GAJ11765.1"/>
    </source>
</evidence>
<dbReference type="AlphaFoldDB" id="X1VQX9"/>
<sequence length="163" mass="17253">MYGELIYREGGMSVAKEEDDSYTVTCAIDVDSYGANRFTTGAITEVRDLIINNSSPAAFTHIAFGTGTAVEAAARTTLATETERIAAEIYFLSVLAPFDTIRFAGLFTAVAANTTVTEVAVFNAAESGDMLVRELLDNTVVIPAGMRLVVVIDVILGGDADTV</sequence>
<dbReference type="EMBL" id="BARW01027011">
    <property type="protein sequence ID" value="GAJ11765.1"/>
    <property type="molecule type" value="Genomic_DNA"/>
</dbReference>
<organism evidence="1">
    <name type="scientific">marine sediment metagenome</name>
    <dbReference type="NCBI Taxonomy" id="412755"/>
    <lineage>
        <taxon>unclassified sequences</taxon>
        <taxon>metagenomes</taxon>
        <taxon>ecological metagenomes</taxon>
    </lineage>
</organism>
<reference evidence="1" key="1">
    <citation type="journal article" date="2014" name="Front. Microbiol.">
        <title>High frequency of phylogenetically diverse reductive dehalogenase-homologous genes in deep subseafloor sedimentary metagenomes.</title>
        <authorList>
            <person name="Kawai M."/>
            <person name="Futagami T."/>
            <person name="Toyoda A."/>
            <person name="Takaki Y."/>
            <person name="Nishi S."/>
            <person name="Hori S."/>
            <person name="Arai W."/>
            <person name="Tsubouchi T."/>
            <person name="Morono Y."/>
            <person name="Uchiyama I."/>
            <person name="Ito T."/>
            <person name="Fujiyama A."/>
            <person name="Inagaki F."/>
            <person name="Takami H."/>
        </authorList>
    </citation>
    <scope>NUCLEOTIDE SEQUENCE</scope>
    <source>
        <strain evidence="1">Expedition CK06-06</strain>
    </source>
</reference>
<name>X1VQX9_9ZZZZ</name>
<comment type="caution">
    <text evidence="1">The sequence shown here is derived from an EMBL/GenBank/DDBJ whole genome shotgun (WGS) entry which is preliminary data.</text>
</comment>
<gene>
    <name evidence="1" type="ORF">S12H4_43927</name>
</gene>